<dbReference type="Proteomes" id="UP001159370">
    <property type="component" value="Unassembled WGS sequence"/>
</dbReference>
<organism evidence="1 2">
    <name type="scientific">Umezakia ovalisporum FSS-62</name>
    <dbReference type="NCBI Taxonomy" id="2971776"/>
    <lineage>
        <taxon>Bacteria</taxon>
        <taxon>Bacillati</taxon>
        <taxon>Cyanobacteriota</taxon>
        <taxon>Cyanophyceae</taxon>
        <taxon>Nostocales</taxon>
        <taxon>Nodulariaceae</taxon>
        <taxon>Umezakia</taxon>
    </lineage>
</organism>
<comment type="caution">
    <text evidence="1">The sequence shown here is derived from an EMBL/GenBank/DDBJ whole genome shotgun (WGS) entry which is preliminary data.</text>
</comment>
<dbReference type="EMBL" id="JANQDL010000103">
    <property type="protein sequence ID" value="MDH6065264.1"/>
    <property type="molecule type" value="Genomic_DNA"/>
</dbReference>
<dbReference type="RefSeq" id="WP_280652071.1">
    <property type="nucleotide sequence ID" value="NZ_JANQDL010000103.1"/>
</dbReference>
<evidence type="ECO:0000313" key="2">
    <source>
        <dbReference type="Proteomes" id="UP001159370"/>
    </source>
</evidence>
<gene>
    <name evidence="1" type="ORF">NWP23_16180</name>
</gene>
<sequence length="51" mass="5578">MPKLEDILGMSAARKQIIDWGGQSPPNTRGFLKELVALPLSKIQLNCTLLA</sequence>
<name>A0AA43KFV0_9CYAN</name>
<proteinExistence type="predicted"/>
<dbReference type="AlphaFoldDB" id="A0AA43KFV0"/>
<reference evidence="1 2" key="1">
    <citation type="journal article" date="2023" name="J. Phycol.">
        <title>Chrysosporum ovalisporum is synonymous with the true-branching cyanobacterium Umezakia natans (Nostocales/Aphanizomenonaceae).</title>
        <authorList>
            <person name="McGregor G.B."/>
            <person name="Sendall B.C."/>
            <person name="Niiyama Y."/>
            <person name="Tuji A."/>
            <person name="Willis A."/>
        </authorList>
    </citation>
    <scope>NUCLEOTIDE SEQUENCE [LARGE SCALE GENOMIC DNA]</scope>
    <source>
        <strain evidence="1 2">FSS-62</strain>
    </source>
</reference>
<dbReference type="GeneID" id="83684844"/>
<accession>A0AA43KFV0</accession>
<evidence type="ECO:0000313" key="1">
    <source>
        <dbReference type="EMBL" id="MDH6065264.1"/>
    </source>
</evidence>
<protein>
    <submittedName>
        <fullName evidence="1">Uncharacterized protein</fullName>
    </submittedName>
</protein>